<dbReference type="InterPro" id="IPR013249">
    <property type="entry name" value="RNA_pol_sigma70_r4_t2"/>
</dbReference>
<dbReference type="RefSeq" id="WP_034377504.1">
    <property type="nucleotide sequence ID" value="NZ_AWTN01000002.1"/>
</dbReference>
<dbReference type="Gene3D" id="1.10.1740.10">
    <property type="match status" value="1"/>
</dbReference>
<dbReference type="GO" id="GO:0016987">
    <property type="term" value="F:sigma factor activity"/>
    <property type="evidence" value="ECO:0007669"/>
    <property type="project" value="InterPro"/>
</dbReference>
<gene>
    <name evidence="4" type="ORF">P245_03040</name>
</gene>
<dbReference type="PANTHER" id="PTHR30273">
    <property type="entry name" value="PERIPLASMIC SIGNAL SENSOR AND SIGMA FACTOR ACTIVATOR FECR-RELATED"/>
    <property type="match status" value="1"/>
</dbReference>
<dbReference type="GO" id="GO:0003677">
    <property type="term" value="F:DNA binding"/>
    <property type="evidence" value="ECO:0007669"/>
    <property type="project" value="InterPro"/>
</dbReference>
<accession>A0A0E3C807</accession>
<evidence type="ECO:0000256" key="1">
    <source>
        <dbReference type="SAM" id="MobiDB-lite"/>
    </source>
</evidence>
<dbReference type="Proteomes" id="UP000029567">
    <property type="component" value="Unassembled WGS sequence"/>
</dbReference>
<proteinExistence type="predicted"/>
<dbReference type="AlphaFoldDB" id="A0A0E3C807"/>
<feature type="domain" description="FecR protein" evidence="2">
    <location>
        <begin position="242"/>
        <end position="337"/>
    </location>
</feature>
<evidence type="ECO:0000259" key="3">
    <source>
        <dbReference type="Pfam" id="PF08281"/>
    </source>
</evidence>
<feature type="domain" description="RNA polymerase sigma factor 70 region 4 type 2" evidence="3">
    <location>
        <begin position="129"/>
        <end position="173"/>
    </location>
</feature>
<comment type="caution">
    <text evidence="4">The sequence shown here is derived from an EMBL/GenBank/DDBJ whole genome shotgun (WGS) entry which is preliminary data.</text>
</comment>
<dbReference type="InterPro" id="IPR013324">
    <property type="entry name" value="RNA_pol_sigma_r3/r4-like"/>
</dbReference>
<dbReference type="InterPro" id="IPR006860">
    <property type="entry name" value="FecR"/>
</dbReference>
<name>A0A0E3C807_9BURK</name>
<reference evidence="4 5" key="1">
    <citation type="submission" date="2013-09" db="EMBL/GenBank/DDBJ databases">
        <title>High correlation between genotypes and phenotypes of environmental bacteria Comamonas testosteroni strains.</title>
        <authorList>
            <person name="Liu L."/>
            <person name="Zhu W."/>
            <person name="Xia X."/>
            <person name="Xu B."/>
            <person name="Luo M."/>
            <person name="Wang G."/>
        </authorList>
    </citation>
    <scope>NUCLEOTIDE SEQUENCE [LARGE SCALE GENOMIC DNA]</scope>
    <source>
        <strain evidence="4 5">JL14</strain>
    </source>
</reference>
<dbReference type="NCBIfam" id="TIGR02937">
    <property type="entry name" value="sigma70-ECF"/>
    <property type="match status" value="1"/>
</dbReference>
<dbReference type="InterPro" id="IPR013325">
    <property type="entry name" value="RNA_pol_sigma_r2"/>
</dbReference>
<evidence type="ECO:0000259" key="2">
    <source>
        <dbReference type="Pfam" id="PF04773"/>
    </source>
</evidence>
<feature type="region of interest" description="Disordered" evidence="1">
    <location>
        <begin position="52"/>
        <end position="71"/>
    </location>
</feature>
<dbReference type="SUPFAM" id="SSF88946">
    <property type="entry name" value="Sigma2 domain of RNA polymerase sigma factors"/>
    <property type="match status" value="1"/>
</dbReference>
<dbReference type="EMBL" id="AWTN01000002">
    <property type="protein sequence ID" value="KGH00353.1"/>
    <property type="molecule type" value="Genomic_DNA"/>
</dbReference>
<dbReference type="PANTHER" id="PTHR30273:SF2">
    <property type="entry name" value="PROTEIN FECR"/>
    <property type="match status" value="1"/>
</dbReference>
<dbReference type="Gene3D" id="1.10.10.10">
    <property type="entry name" value="Winged helix-like DNA-binding domain superfamily/Winged helix DNA-binding domain"/>
    <property type="match status" value="1"/>
</dbReference>
<protein>
    <submittedName>
        <fullName evidence="4">Iron dicitrate transport regulator FecR</fullName>
    </submittedName>
</protein>
<dbReference type="Pfam" id="PF04773">
    <property type="entry name" value="FecR"/>
    <property type="match status" value="1"/>
</dbReference>
<sequence length="455" mass="48767">MDMTASFTRALLSGFERAYADLLRAATRSTGCREEAGDAVHDAWLRLAEHAQAAQAERAGPADSSGAAPGPRDATAYLAVMAQNMALDAHRRRQRHGRYLDSEAVREQMAPGHAPDVAESVMYRQALSALEAALAALPERSRKAFVAHRVHGVRQAEIAARLGVSLNTVERDLIQANACIEDALHRWRGSSPADAQRAGHGGRRRSLGALLGLAGVGLGGAAAWQQWLLYHQTHVQWQASWSSARGQQVRHGLPDGSSLLLDAASSARVQYFSARRVVTLAQGAAFFEVARDEQRPFMVEAAGVRVTVLGTRFGVDIEEGGQSGQRVSVQVASGRVQVQTLGADARSWQTYELGAGQGLRLERGAAVRTQAASGDAAAWRHGELVFADTTLGEALQRLGRYAPFELQATPEAARLPLSGRVRIAQAHAWVRALPRALPVQVRQQPGGGLLLALAP</sequence>
<dbReference type="InterPro" id="IPR012373">
    <property type="entry name" value="Ferrdict_sens_TM"/>
</dbReference>
<dbReference type="GO" id="GO:0006352">
    <property type="term" value="P:DNA-templated transcription initiation"/>
    <property type="evidence" value="ECO:0007669"/>
    <property type="project" value="InterPro"/>
</dbReference>
<dbReference type="SUPFAM" id="SSF88659">
    <property type="entry name" value="Sigma3 and sigma4 domains of RNA polymerase sigma factors"/>
    <property type="match status" value="1"/>
</dbReference>
<dbReference type="InterPro" id="IPR036388">
    <property type="entry name" value="WH-like_DNA-bd_sf"/>
</dbReference>
<dbReference type="GO" id="GO:0016989">
    <property type="term" value="F:sigma factor antagonist activity"/>
    <property type="evidence" value="ECO:0007669"/>
    <property type="project" value="TreeGrafter"/>
</dbReference>
<dbReference type="Gene3D" id="2.60.120.1440">
    <property type="match status" value="1"/>
</dbReference>
<organism evidence="4 5">
    <name type="scientific">Comamonas thiooxydans</name>
    <dbReference type="NCBI Taxonomy" id="363952"/>
    <lineage>
        <taxon>Bacteria</taxon>
        <taxon>Pseudomonadati</taxon>
        <taxon>Pseudomonadota</taxon>
        <taxon>Betaproteobacteria</taxon>
        <taxon>Burkholderiales</taxon>
        <taxon>Comamonadaceae</taxon>
        <taxon>Comamonas</taxon>
    </lineage>
</organism>
<evidence type="ECO:0000313" key="4">
    <source>
        <dbReference type="EMBL" id="KGH00353.1"/>
    </source>
</evidence>
<dbReference type="InterPro" id="IPR014284">
    <property type="entry name" value="RNA_pol_sigma-70_dom"/>
</dbReference>
<evidence type="ECO:0000313" key="5">
    <source>
        <dbReference type="Proteomes" id="UP000029567"/>
    </source>
</evidence>
<dbReference type="Pfam" id="PF08281">
    <property type="entry name" value="Sigma70_r4_2"/>
    <property type="match status" value="1"/>
</dbReference>